<dbReference type="EMBL" id="LMAI01000011">
    <property type="protein sequence ID" value="KUJ54667.1"/>
    <property type="molecule type" value="Genomic_DNA"/>
</dbReference>
<evidence type="ECO:0000313" key="3">
    <source>
        <dbReference type="Proteomes" id="UP000054388"/>
    </source>
</evidence>
<dbReference type="Proteomes" id="UP000054388">
    <property type="component" value="Unassembled WGS sequence"/>
</dbReference>
<evidence type="ECO:0000259" key="1">
    <source>
        <dbReference type="Pfam" id="PF20448"/>
    </source>
</evidence>
<proteinExistence type="predicted"/>
<name>A0A101CEA3_9FLAO</name>
<accession>A0A101CEA3</accession>
<reference evidence="2 3" key="1">
    <citation type="submission" date="2015-10" db="EMBL/GenBank/DDBJ databases">
        <title>Genome sequence of Chryseobacterium greenlandense.</title>
        <authorList>
            <person name="Newman J."/>
            <person name="Fischer K."/>
            <person name="Miller J."/>
        </authorList>
    </citation>
    <scope>NUCLEOTIDE SEQUENCE [LARGE SCALE GENOMIC DNA]</scope>
    <source>
        <strain evidence="2 3">UMB34</strain>
    </source>
</reference>
<organism evidence="2 3">
    <name type="scientific">Chryseobacterium aquaticum subsp. greenlandense</name>
    <dbReference type="NCBI Taxonomy" id="345663"/>
    <lineage>
        <taxon>Bacteria</taxon>
        <taxon>Pseudomonadati</taxon>
        <taxon>Bacteroidota</taxon>
        <taxon>Flavobacteriia</taxon>
        <taxon>Flavobacteriales</taxon>
        <taxon>Weeksellaceae</taxon>
        <taxon>Chryseobacterium group</taxon>
        <taxon>Chryseobacterium</taxon>
    </lineage>
</organism>
<sequence length="231" mass="26384">MELTAILKHRVTSKPKNMKNITIKLILLGFITSMINCKSQIIVDISSDAVLPSNYDETGQYYEKDVHNYLDNFTGTWEYINGNEKFQIILTKMIKYHNVNSKFNINIYKDGITLKYKKFANNNLTFESPSYSYPNFRTENGQKLEGFFTDYERLTRTVHYPQGAGGGVLKQGGEYFHPSCTIELQPLTLNSPPKIKFTLDIGETVGEYRNPAYSGMPTFSIPNDVVMTKVP</sequence>
<dbReference type="Pfam" id="PF20448">
    <property type="entry name" value="DUF6705"/>
    <property type="match status" value="1"/>
</dbReference>
<feature type="domain" description="DUF6705" evidence="1">
    <location>
        <begin position="18"/>
        <end position="229"/>
    </location>
</feature>
<dbReference type="AlphaFoldDB" id="A0A101CEA3"/>
<gene>
    <name evidence="2" type="ORF">AR686_16870</name>
</gene>
<dbReference type="InterPro" id="IPR046551">
    <property type="entry name" value="DUF6705"/>
</dbReference>
<protein>
    <recommendedName>
        <fullName evidence="1">DUF6705 domain-containing protein</fullName>
    </recommendedName>
</protein>
<evidence type="ECO:0000313" key="2">
    <source>
        <dbReference type="EMBL" id="KUJ54667.1"/>
    </source>
</evidence>
<comment type="caution">
    <text evidence="2">The sequence shown here is derived from an EMBL/GenBank/DDBJ whole genome shotgun (WGS) entry which is preliminary data.</text>
</comment>